<dbReference type="EC" id="2.7.13.3" evidence="3"/>
<evidence type="ECO:0000256" key="7">
    <source>
        <dbReference type="ARBA" id="ARBA00022777"/>
    </source>
</evidence>
<dbReference type="SMART" id="SM00387">
    <property type="entry name" value="HATPase_c"/>
    <property type="match status" value="1"/>
</dbReference>
<dbReference type="Pfam" id="PF14417">
    <property type="entry name" value="MEDS"/>
    <property type="match status" value="1"/>
</dbReference>
<dbReference type="SUPFAM" id="SSF47384">
    <property type="entry name" value="Homodimeric domain of signal transducing histidine kinase"/>
    <property type="match status" value="1"/>
</dbReference>
<comment type="catalytic activity">
    <reaction evidence="1">
        <text>ATP + protein L-histidine = ADP + protein N-phospho-L-histidine.</text>
        <dbReference type="EC" id="2.7.13.3"/>
    </reaction>
</comment>
<dbReference type="GeneID" id="39857113"/>
<feature type="domain" description="Histidine kinase" evidence="10">
    <location>
        <begin position="252"/>
        <end position="456"/>
    </location>
</feature>
<dbReference type="SUPFAM" id="SSF55874">
    <property type="entry name" value="ATPase domain of HSP90 chaperone/DNA topoisomerase II/histidine kinase"/>
    <property type="match status" value="1"/>
</dbReference>
<feature type="region of interest" description="Disordered" evidence="9">
    <location>
        <begin position="1"/>
        <end position="21"/>
    </location>
</feature>
<dbReference type="InterPro" id="IPR005467">
    <property type="entry name" value="His_kinase_dom"/>
</dbReference>
<keyword evidence="5" id="KW-0808">Transferase</keyword>
<dbReference type="RefSeq" id="WP_160113912.1">
    <property type="nucleotide sequence ID" value="NZ_CP031311.1"/>
</dbReference>
<dbReference type="GO" id="GO:0000155">
    <property type="term" value="F:phosphorelay sensor kinase activity"/>
    <property type="evidence" value="ECO:0007669"/>
    <property type="project" value="InterPro"/>
</dbReference>
<dbReference type="Proteomes" id="UP000236740">
    <property type="component" value="Unassembled WGS sequence"/>
</dbReference>
<keyword evidence="12" id="KW-1185">Reference proteome</keyword>
<dbReference type="PANTHER" id="PTHR44936">
    <property type="entry name" value="SENSOR PROTEIN CREC"/>
    <property type="match status" value="1"/>
</dbReference>
<gene>
    <name evidence="11" type="ORF">SAMN04488133_0867</name>
</gene>
<proteinExistence type="predicted"/>
<keyword evidence="4" id="KW-0472">Membrane</keyword>
<dbReference type="EMBL" id="FNVN01000001">
    <property type="protein sequence ID" value="SEF83130.1"/>
    <property type="molecule type" value="Genomic_DNA"/>
</dbReference>
<dbReference type="CDD" id="cd00082">
    <property type="entry name" value="HisKA"/>
    <property type="match status" value="1"/>
</dbReference>
<evidence type="ECO:0000256" key="2">
    <source>
        <dbReference type="ARBA" id="ARBA00004651"/>
    </source>
</evidence>
<organism evidence="11 12">
    <name type="scientific">Halobellus limi</name>
    <dbReference type="NCBI Taxonomy" id="699433"/>
    <lineage>
        <taxon>Archaea</taxon>
        <taxon>Methanobacteriati</taxon>
        <taxon>Methanobacteriota</taxon>
        <taxon>Stenosarchaea group</taxon>
        <taxon>Halobacteria</taxon>
        <taxon>Halobacteriales</taxon>
        <taxon>Haloferacaceae</taxon>
        <taxon>Halobellus</taxon>
    </lineage>
</organism>
<feature type="compositionally biased region" description="Basic and acidic residues" evidence="9">
    <location>
        <begin position="11"/>
        <end position="21"/>
    </location>
</feature>
<evidence type="ECO:0000256" key="4">
    <source>
        <dbReference type="ARBA" id="ARBA00022475"/>
    </source>
</evidence>
<evidence type="ECO:0000256" key="8">
    <source>
        <dbReference type="ARBA" id="ARBA00022840"/>
    </source>
</evidence>
<dbReference type="InterPro" id="IPR003661">
    <property type="entry name" value="HisK_dim/P_dom"/>
</dbReference>
<evidence type="ECO:0000256" key="6">
    <source>
        <dbReference type="ARBA" id="ARBA00022741"/>
    </source>
</evidence>
<name>A0A1H5V7D3_9EURY</name>
<keyword evidence="8" id="KW-0067">ATP-binding</keyword>
<dbReference type="InterPro" id="IPR036890">
    <property type="entry name" value="HATPase_C_sf"/>
</dbReference>
<evidence type="ECO:0000256" key="9">
    <source>
        <dbReference type="SAM" id="MobiDB-lite"/>
    </source>
</evidence>
<keyword evidence="6" id="KW-0547">Nucleotide-binding</keyword>
<reference evidence="11 12" key="1">
    <citation type="submission" date="2016-10" db="EMBL/GenBank/DDBJ databases">
        <authorList>
            <person name="de Groot N.N."/>
        </authorList>
    </citation>
    <scope>NUCLEOTIDE SEQUENCE [LARGE SCALE GENOMIC DNA]</scope>
    <source>
        <strain evidence="11 12">CGMCC 1.10331</strain>
    </source>
</reference>
<dbReference type="GO" id="GO:0005886">
    <property type="term" value="C:plasma membrane"/>
    <property type="evidence" value="ECO:0007669"/>
    <property type="project" value="UniProtKB-SubCell"/>
</dbReference>
<comment type="subcellular location">
    <subcellularLocation>
        <location evidence="2">Cell membrane</location>
        <topology evidence="2">Multi-pass membrane protein</topology>
    </subcellularLocation>
</comment>
<dbReference type="InterPro" id="IPR003594">
    <property type="entry name" value="HATPase_dom"/>
</dbReference>
<dbReference type="InterPro" id="IPR025847">
    <property type="entry name" value="MEDS_domain"/>
</dbReference>
<dbReference type="InterPro" id="IPR050980">
    <property type="entry name" value="2C_sensor_his_kinase"/>
</dbReference>
<keyword evidence="4" id="KW-1003">Cell membrane</keyword>
<feature type="compositionally biased region" description="Gly residues" evidence="9">
    <location>
        <begin position="1"/>
        <end position="10"/>
    </location>
</feature>
<dbReference type="Pfam" id="PF02518">
    <property type="entry name" value="HATPase_c"/>
    <property type="match status" value="1"/>
</dbReference>
<evidence type="ECO:0000256" key="5">
    <source>
        <dbReference type="ARBA" id="ARBA00022679"/>
    </source>
</evidence>
<dbReference type="AlphaFoldDB" id="A0A1H5V7D3"/>
<dbReference type="PANTHER" id="PTHR44936:SF10">
    <property type="entry name" value="SENSOR PROTEIN RSTB"/>
    <property type="match status" value="1"/>
</dbReference>
<dbReference type="PROSITE" id="PS50109">
    <property type="entry name" value="HIS_KIN"/>
    <property type="match status" value="1"/>
</dbReference>
<dbReference type="GO" id="GO:0005524">
    <property type="term" value="F:ATP binding"/>
    <property type="evidence" value="ECO:0007669"/>
    <property type="project" value="UniProtKB-KW"/>
</dbReference>
<dbReference type="InterPro" id="IPR036097">
    <property type="entry name" value="HisK_dim/P_sf"/>
</dbReference>
<dbReference type="Gene3D" id="3.30.565.10">
    <property type="entry name" value="Histidine kinase-like ATPase, C-terminal domain"/>
    <property type="match status" value="1"/>
</dbReference>
<protein>
    <recommendedName>
        <fullName evidence="3">histidine kinase</fullName>
        <ecNumber evidence="3">2.7.13.3</ecNumber>
    </recommendedName>
</protein>
<accession>A0A1H5V7D3</accession>
<dbReference type="OrthoDB" id="342253at2157"/>
<evidence type="ECO:0000313" key="12">
    <source>
        <dbReference type="Proteomes" id="UP000236740"/>
    </source>
</evidence>
<evidence type="ECO:0000259" key="10">
    <source>
        <dbReference type="PROSITE" id="PS50109"/>
    </source>
</evidence>
<sequence length="458" mass="51868">MGTGAAGSGTGDREPEPTRESIRSEFLGRDLPRHLALFYDSIETQLAVCAAFVRWGFDDGRRVLYLYDENEPDEIEAALRAADVDVERRTADGDLRIADAGSVYLDEEFDPDRLIECLEREAHDAVEAGYTGLAVAGENTWCFHTSFSFDHILEFECDFDACVPDLPVRALCQYSLDRFDGESIGKALWTHEYVVYRGRICENPFYVSPEEFRGSVTDQSGAELMLEQTYSLAQARREIRRRRQRIEVLNRTLRHDVRNEVNVILGHLDGALDDDRLDGQDRERIEVARRYAERIAHTSEKARYAEETLSEERSGEVDLARLVDRAAETLSDRRPDAEITTSIDGSWTVIADRHLLRAVEELLENAIGHQDRAPPEVTVSVRRRGDSVEIEVANPGEPIPEDDQRALRRGRETPLSHGHGIGLWMVKWITENSNGSLRFPRADGECRVRIELPSSAIV</sequence>
<evidence type="ECO:0000256" key="1">
    <source>
        <dbReference type="ARBA" id="ARBA00000085"/>
    </source>
</evidence>
<keyword evidence="7 11" id="KW-0418">Kinase</keyword>
<evidence type="ECO:0000256" key="3">
    <source>
        <dbReference type="ARBA" id="ARBA00012438"/>
    </source>
</evidence>
<evidence type="ECO:0000313" key="11">
    <source>
        <dbReference type="EMBL" id="SEF83130.1"/>
    </source>
</evidence>